<comment type="caution">
    <text evidence="2">The sequence shown here is derived from an EMBL/GenBank/DDBJ whole genome shotgun (WGS) entry which is preliminary data.</text>
</comment>
<keyword evidence="1" id="KW-0472">Membrane</keyword>
<dbReference type="Proteomes" id="UP000023795">
    <property type="component" value="Unassembled WGS sequence"/>
</dbReference>
<evidence type="ECO:0000313" key="2">
    <source>
        <dbReference type="EMBL" id="ELA09251.1"/>
    </source>
</evidence>
<organism evidence="2 3">
    <name type="scientific">Moraxella macacae 0408225</name>
    <dbReference type="NCBI Taxonomy" id="1230338"/>
    <lineage>
        <taxon>Bacteria</taxon>
        <taxon>Pseudomonadati</taxon>
        <taxon>Pseudomonadota</taxon>
        <taxon>Gammaproteobacteria</taxon>
        <taxon>Moraxellales</taxon>
        <taxon>Moraxellaceae</taxon>
        <taxon>Moraxella</taxon>
    </lineage>
</organism>
<dbReference type="OrthoDB" id="9855189at2"/>
<accession>L2F913</accession>
<dbReference type="AlphaFoldDB" id="L2F913"/>
<keyword evidence="1" id="KW-0812">Transmembrane</keyword>
<feature type="transmembrane region" description="Helical" evidence="1">
    <location>
        <begin position="6"/>
        <end position="22"/>
    </location>
</feature>
<evidence type="ECO:0000313" key="3">
    <source>
        <dbReference type="Proteomes" id="UP000023795"/>
    </source>
</evidence>
<dbReference type="PATRIC" id="fig|1230338.3.peg.558"/>
<dbReference type="EMBL" id="ANIN01000001">
    <property type="protein sequence ID" value="ELA09251.1"/>
    <property type="molecule type" value="Genomic_DNA"/>
</dbReference>
<dbReference type="RefSeq" id="WP_009767071.1">
    <property type="nucleotide sequence ID" value="NZ_ANIN01000001.1"/>
</dbReference>
<reference evidence="2 3" key="1">
    <citation type="journal article" date="2013" name="Genome Announc.">
        <title>Genome Sequence of Moraxella macacae 0408225, a Novel Bacterial Species Isolated from a Cynomolgus Macaque with Epistaxis.</title>
        <authorList>
            <person name="Ladner J.T."/>
            <person name="Whitehouse C.A."/>
            <person name="Koroleva G.I."/>
            <person name="Palacios G.F."/>
        </authorList>
    </citation>
    <scope>NUCLEOTIDE SEQUENCE [LARGE SCALE GENOMIC DNA]</scope>
    <source>
        <strain evidence="2 3">0408225</strain>
    </source>
</reference>
<keyword evidence="3" id="KW-1185">Reference proteome</keyword>
<keyword evidence="1" id="KW-1133">Transmembrane helix</keyword>
<protein>
    <submittedName>
        <fullName evidence="2">Uncharacterized protein</fullName>
    </submittedName>
</protein>
<name>L2F913_9GAMM</name>
<sequence>METLSWIVGIIIVIFIYAYRSGHKRQLDYQRVMADLTQQLASNPSRFFAPQFHFSADNFIGRDELAKLLMIKVIKLSLERNIRSPINANIIPSDIETLPGARQDFQKLFLLAYSIVNDRG</sequence>
<proteinExistence type="predicted"/>
<evidence type="ECO:0000256" key="1">
    <source>
        <dbReference type="SAM" id="Phobius"/>
    </source>
</evidence>
<dbReference type="STRING" id="1230338.MOMA_02560"/>
<gene>
    <name evidence="2" type="ORF">MOMA_02560</name>
</gene>